<accession>A0AAU9EWC0</accession>
<organism evidence="2 3">
    <name type="scientific">Helicovermis profundi</name>
    <dbReference type="NCBI Taxonomy" id="3065157"/>
    <lineage>
        <taxon>Bacteria</taxon>
        <taxon>Bacillati</taxon>
        <taxon>Bacillota</taxon>
        <taxon>Clostridia</taxon>
        <taxon>Helicovermis</taxon>
    </lineage>
</organism>
<gene>
    <name evidence="2" type="ORF">HLPR_17210</name>
</gene>
<sequence length="134" mass="15894">MHKVKRTHIIVNLLVGLLFVIGSLMLKNLVFFVISFFGCVLLFRDGYRQYFMSYGVDEKSVKVYYKDKVYKEITWKNIELVSRTRKNKKWIVVGSFDDLITLKNSIEDLDVLKIEIVKEAKKRKKIFIHETLID</sequence>
<keyword evidence="1" id="KW-1133">Transmembrane helix</keyword>
<reference evidence="2 3" key="1">
    <citation type="submission" date="2023-08" db="EMBL/GenBank/DDBJ databases">
        <title>Helicovermis profunda gen. nov., sp. nov., a novel mesophilic, fermentative bacterium within the Bacillota from a deep-sea hydrothermal vent chimney.</title>
        <authorList>
            <person name="Miyazaki U."/>
            <person name="Mizutani D."/>
            <person name="Hashimoto Y."/>
            <person name="Tame A."/>
            <person name="Sawayama S."/>
            <person name="Miyazaki J."/>
            <person name="Takai K."/>
            <person name="Nakagawa S."/>
        </authorList>
    </citation>
    <scope>NUCLEOTIDE SEQUENCE [LARGE SCALE GENOMIC DNA]</scope>
    <source>
        <strain evidence="2 3">S502</strain>
    </source>
</reference>
<evidence type="ECO:0000313" key="3">
    <source>
        <dbReference type="Proteomes" id="UP001321786"/>
    </source>
</evidence>
<keyword evidence="3" id="KW-1185">Reference proteome</keyword>
<dbReference type="Proteomes" id="UP001321786">
    <property type="component" value="Chromosome"/>
</dbReference>
<proteinExistence type="predicted"/>
<dbReference type="EMBL" id="AP028654">
    <property type="protein sequence ID" value="BEP29390.1"/>
    <property type="molecule type" value="Genomic_DNA"/>
</dbReference>
<evidence type="ECO:0000313" key="2">
    <source>
        <dbReference type="EMBL" id="BEP29390.1"/>
    </source>
</evidence>
<dbReference type="KEGG" id="hprf:HLPR_17210"/>
<dbReference type="AlphaFoldDB" id="A0AAU9EWC0"/>
<name>A0AAU9EWC0_9FIRM</name>
<protein>
    <submittedName>
        <fullName evidence="2">Uncharacterized protein</fullName>
    </submittedName>
</protein>
<evidence type="ECO:0000256" key="1">
    <source>
        <dbReference type="SAM" id="Phobius"/>
    </source>
</evidence>
<keyword evidence="1" id="KW-0472">Membrane</keyword>
<dbReference type="RefSeq" id="WP_338535028.1">
    <property type="nucleotide sequence ID" value="NZ_AP028654.1"/>
</dbReference>
<feature type="transmembrane region" description="Helical" evidence="1">
    <location>
        <begin position="13"/>
        <end position="43"/>
    </location>
</feature>
<keyword evidence="1" id="KW-0812">Transmembrane</keyword>